<gene>
    <name evidence="1" type="ORF">TBRA_LOCUS12249</name>
</gene>
<keyword evidence="2" id="KW-1185">Reference proteome</keyword>
<dbReference type="Proteomes" id="UP000479190">
    <property type="component" value="Unassembled WGS sequence"/>
</dbReference>
<protein>
    <submittedName>
        <fullName evidence="1">Uncharacterized protein</fullName>
    </submittedName>
</protein>
<name>A0A6H5IZS9_9HYME</name>
<proteinExistence type="predicted"/>
<dbReference type="AlphaFoldDB" id="A0A6H5IZS9"/>
<organism evidence="1 2">
    <name type="scientific">Trichogramma brassicae</name>
    <dbReference type="NCBI Taxonomy" id="86971"/>
    <lineage>
        <taxon>Eukaryota</taxon>
        <taxon>Metazoa</taxon>
        <taxon>Ecdysozoa</taxon>
        <taxon>Arthropoda</taxon>
        <taxon>Hexapoda</taxon>
        <taxon>Insecta</taxon>
        <taxon>Pterygota</taxon>
        <taxon>Neoptera</taxon>
        <taxon>Endopterygota</taxon>
        <taxon>Hymenoptera</taxon>
        <taxon>Apocrita</taxon>
        <taxon>Proctotrupomorpha</taxon>
        <taxon>Chalcidoidea</taxon>
        <taxon>Trichogrammatidae</taxon>
        <taxon>Trichogramma</taxon>
    </lineage>
</organism>
<dbReference type="EMBL" id="CADCXV010001035">
    <property type="protein sequence ID" value="CAB0040547.1"/>
    <property type="molecule type" value="Genomic_DNA"/>
</dbReference>
<sequence>MRPAGSFHRETRRPLGATVWLSEKAINDRCHIGCHFHCPECSSRQEVVPWHQEVLRRVDTRREERVCKTIDTGHSSTPTRSASHHSCLIGSSSSRRTHQVKNLFRLLEKTNNAFFRPCRIFLLIGAIQASICACKAWSHCEDE</sequence>
<accession>A0A6H5IZS9</accession>
<evidence type="ECO:0000313" key="2">
    <source>
        <dbReference type="Proteomes" id="UP000479190"/>
    </source>
</evidence>
<evidence type="ECO:0000313" key="1">
    <source>
        <dbReference type="EMBL" id="CAB0040547.1"/>
    </source>
</evidence>
<reference evidence="1 2" key="1">
    <citation type="submission" date="2020-02" db="EMBL/GenBank/DDBJ databases">
        <authorList>
            <person name="Ferguson B K."/>
        </authorList>
    </citation>
    <scope>NUCLEOTIDE SEQUENCE [LARGE SCALE GENOMIC DNA]</scope>
</reference>